<dbReference type="CDD" id="cd03801">
    <property type="entry name" value="GT4_PimA-like"/>
    <property type="match status" value="1"/>
</dbReference>
<proteinExistence type="predicted"/>
<feature type="domain" description="Glycosyltransferase subfamily 4-like N-terminal" evidence="1">
    <location>
        <begin position="20"/>
        <end position="165"/>
    </location>
</feature>
<dbReference type="SUPFAM" id="SSF53756">
    <property type="entry name" value="UDP-Glycosyltransferase/glycogen phosphorylase"/>
    <property type="match status" value="1"/>
</dbReference>
<dbReference type="InterPro" id="IPR028098">
    <property type="entry name" value="Glyco_trans_4-like_N"/>
</dbReference>
<dbReference type="AlphaFoldDB" id="A0A4Y9S9I9"/>
<evidence type="ECO:0000313" key="3">
    <source>
        <dbReference type="Proteomes" id="UP000297729"/>
    </source>
</evidence>
<reference evidence="2 3" key="1">
    <citation type="submission" date="2019-03" db="EMBL/GenBank/DDBJ databases">
        <title>Draft Genome Sequence of Duganella callidus sp. nov., a Novel Duganella Species Isolated from Cultivated Soil.</title>
        <authorList>
            <person name="Raths R."/>
            <person name="Peta V."/>
            <person name="Bucking H."/>
        </authorList>
    </citation>
    <scope>NUCLEOTIDE SEQUENCE [LARGE SCALE GENOMIC DNA]</scope>
    <source>
        <strain evidence="2 3">DN04</strain>
    </source>
</reference>
<evidence type="ECO:0000259" key="1">
    <source>
        <dbReference type="Pfam" id="PF13579"/>
    </source>
</evidence>
<dbReference type="OrthoDB" id="9787293at2"/>
<dbReference type="GO" id="GO:0016757">
    <property type="term" value="F:glycosyltransferase activity"/>
    <property type="evidence" value="ECO:0007669"/>
    <property type="project" value="UniProtKB-ARBA"/>
</dbReference>
<sequence length="369" mass="41826">MSMITSSRRIHVVSFTGNSGLTDYAVSLCRELDKLADVTLVTAASYDPARYQVSFPHVSVFRRTRQYPLDILRYLAYTLRTRPELVLWQSWLKYPLLEGWLVMLLRLFGIRMALTIHDLLPHEPKPWSRRVCAWFYRRFDKLVVHSQRSVEGLRAMGVRTEPLLVPHGIYDIFRLGPLTREQARAELPGIGADDFVVLFFGHIDVRKGILEFLRTSALMRDQPHIKFVVAGGRGSTLPAAAAAELDRYKDAPNVIMHDHLIPFERVQYYFTAAHAVALPYLEGTTSGVIKLAMAFDRPFIATDIGDFAETLRDWSGLLTAGRAPAAEFAEAIARMRADYARFAAELADKSAKYQWPTIARAHAQYLSLA</sequence>
<protein>
    <submittedName>
        <fullName evidence="2">Glycosyltransferase</fullName>
    </submittedName>
</protein>
<keyword evidence="2" id="KW-0808">Transferase</keyword>
<dbReference type="EMBL" id="SPVG01000234">
    <property type="protein sequence ID" value="TFW16412.1"/>
    <property type="molecule type" value="Genomic_DNA"/>
</dbReference>
<accession>A0A4Y9S9I9</accession>
<comment type="caution">
    <text evidence="2">The sequence shown here is derived from an EMBL/GenBank/DDBJ whole genome shotgun (WGS) entry which is preliminary data.</text>
</comment>
<keyword evidence="3" id="KW-1185">Reference proteome</keyword>
<evidence type="ECO:0000313" key="2">
    <source>
        <dbReference type="EMBL" id="TFW16412.1"/>
    </source>
</evidence>
<dbReference type="Proteomes" id="UP000297729">
    <property type="component" value="Unassembled WGS sequence"/>
</dbReference>
<name>A0A4Y9S9I9_9BURK</name>
<gene>
    <name evidence="2" type="ORF">E4L98_23625</name>
</gene>
<dbReference type="Gene3D" id="3.40.50.2000">
    <property type="entry name" value="Glycogen Phosphorylase B"/>
    <property type="match status" value="2"/>
</dbReference>
<organism evidence="2 3">
    <name type="scientific">Duganella callida</name>
    <dbReference type="NCBI Taxonomy" id="2561932"/>
    <lineage>
        <taxon>Bacteria</taxon>
        <taxon>Pseudomonadati</taxon>
        <taxon>Pseudomonadota</taxon>
        <taxon>Betaproteobacteria</taxon>
        <taxon>Burkholderiales</taxon>
        <taxon>Oxalobacteraceae</taxon>
        <taxon>Telluria group</taxon>
        <taxon>Duganella</taxon>
    </lineage>
</organism>
<dbReference type="Pfam" id="PF13579">
    <property type="entry name" value="Glyco_trans_4_4"/>
    <property type="match status" value="1"/>
</dbReference>
<dbReference type="PANTHER" id="PTHR12526">
    <property type="entry name" value="GLYCOSYLTRANSFERASE"/>
    <property type="match status" value="1"/>
</dbReference>
<dbReference type="Pfam" id="PF13692">
    <property type="entry name" value="Glyco_trans_1_4"/>
    <property type="match status" value="1"/>
</dbReference>